<accession>A0A443P5I0</accession>
<dbReference type="Pfam" id="PF13041">
    <property type="entry name" value="PPR_2"/>
    <property type="match status" value="1"/>
</dbReference>
<dbReference type="InterPro" id="IPR046849">
    <property type="entry name" value="E2_motif"/>
</dbReference>
<protein>
    <submittedName>
        <fullName evidence="4">Pentatricopeptide repeat-containing-like protein</fullName>
    </submittedName>
</protein>
<evidence type="ECO:0000313" key="4">
    <source>
        <dbReference type="EMBL" id="RWR85996.1"/>
    </source>
</evidence>
<dbReference type="PROSITE" id="PS51375">
    <property type="entry name" value="PPR"/>
    <property type="match status" value="4"/>
</dbReference>
<dbReference type="Pfam" id="PF01535">
    <property type="entry name" value="PPR"/>
    <property type="match status" value="6"/>
</dbReference>
<evidence type="ECO:0000313" key="5">
    <source>
        <dbReference type="Proteomes" id="UP000283530"/>
    </source>
</evidence>
<dbReference type="InterPro" id="IPR002885">
    <property type="entry name" value="PPR_rpt"/>
</dbReference>
<feature type="repeat" description="PPR" evidence="2">
    <location>
        <begin position="393"/>
        <end position="427"/>
    </location>
</feature>
<dbReference type="AlphaFoldDB" id="A0A443P5I0"/>
<reference evidence="4 5" key="1">
    <citation type="journal article" date="2019" name="Nat. Plants">
        <title>Stout camphor tree genome fills gaps in understanding of flowering plant genome evolution.</title>
        <authorList>
            <person name="Chaw S.M."/>
            <person name="Liu Y.C."/>
            <person name="Wu Y.W."/>
            <person name="Wang H.Y."/>
            <person name="Lin C.I."/>
            <person name="Wu C.S."/>
            <person name="Ke H.M."/>
            <person name="Chang L.Y."/>
            <person name="Hsu C.Y."/>
            <person name="Yang H.T."/>
            <person name="Sudianto E."/>
            <person name="Hsu M.H."/>
            <person name="Wu K.P."/>
            <person name="Wang L.N."/>
            <person name="Leebens-Mack J.H."/>
            <person name="Tsai I.J."/>
        </authorList>
    </citation>
    <scope>NUCLEOTIDE SEQUENCE [LARGE SCALE GENOMIC DNA]</scope>
    <source>
        <strain evidence="5">cv. Chaw 1501</strain>
        <tissue evidence="4">Young leaves</tissue>
    </source>
</reference>
<dbReference type="FunFam" id="1.25.40.10:FF:000344">
    <property type="entry name" value="Pentatricopeptide repeat-containing protein"/>
    <property type="match status" value="1"/>
</dbReference>
<dbReference type="EMBL" id="QPKB01000005">
    <property type="protein sequence ID" value="RWR85996.1"/>
    <property type="molecule type" value="Genomic_DNA"/>
</dbReference>
<dbReference type="InterPro" id="IPR046848">
    <property type="entry name" value="E_motif"/>
</dbReference>
<dbReference type="FunFam" id="1.25.40.10:FF:000090">
    <property type="entry name" value="Pentatricopeptide repeat-containing protein, chloroplastic"/>
    <property type="match status" value="1"/>
</dbReference>
<feature type="repeat" description="PPR" evidence="2">
    <location>
        <begin position="97"/>
        <end position="131"/>
    </location>
</feature>
<dbReference type="Pfam" id="PF20430">
    <property type="entry name" value="Eplus_motif"/>
    <property type="match status" value="1"/>
</dbReference>
<organism evidence="4 5">
    <name type="scientific">Cinnamomum micranthum f. kanehirae</name>
    <dbReference type="NCBI Taxonomy" id="337451"/>
    <lineage>
        <taxon>Eukaryota</taxon>
        <taxon>Viridiplantae</taxon>
        <taxon>Streptophyta</taxon>
        <taxon>Embryophyta</taxon>
        <taxon>Tracheophyta</taxon>
        <taxon>Spermatophyta</taxon>
        <taxon>Magnoliopsida</taxon>
        <taxon>Magnoliidae</taxon>
        <taxon>Laurales</taxon>
        <taxon>Lauraceae</taxon>
        <taxon>Cinnamomum</taxon>
    </lineage>
</organism>
<dbReference type="PANTHER" id="PTHR47926">
    <property type="entry name" value="PENTATRICOPEPTIDE REPEAT-CONTAINING PROTEIN"/>
    <property type="match status" value="1"/>
</dbReference>
<dbReference type="Gene3D" id="1.25.40.10">
    <property type="entry name" value="Tetratricopeptide repeat domain"/>
    <property type="match status" value="4"/>
</dbReference>
<evidence type="ECO:0000256" key="2">
    <source>
        <dbReference type="PROSITE-ProRule" id="PRU00708"/>
    </source>
</evidence>
<feature type="compositionally biased region" description="Low complexity" evidence="3">
    <location>
        <begin position="9"/>
        <end position="23"/>
    </location>
</feature>
<dbReference type="InterPro" id="IPR046960">
    <property type="entry name" value="PPR_At4g14850-like_plant"/>
</dbReference>
<dbReference type="OrthoDB" id="185373at2759"/>
<dbReference type="PANTHER" id="PTHR47926:SF386">
    <property type="entry name" value="PENTATRICOPEPTIDE REPEAT-CONTAINING PROTEIN"/>
    <property type="match status" value="1"/>
</dbReference>
<name>A0A443P5I0_9MAGN</name>
<feature type="repeat" description="PPR" evidence="2">
    <location>
        <begin position="198"/>
        <end position="232"/>
    </location>
</feature>
<dbReference type="NCBIfam" id="TIGR00756">
    <property type="entry name" value="PPR"/>
    <property type="match status" value="2"/>
</dbReference>
<dbReference type="Pfam" id="PF20431">
    <property type="entry name" value="E_motif"/>
    <property type="match status" value="1"/>
</dbReference>
<sequence>MLLRKAQTSLNASSPSLSKNSLSHCHNTPQTQHFCNSYTHLLRSHPQTRPIQQIHARIVVEGSSRTSFSATHLVKSYAKAGNLSIARQVFEPVPEKSVFLWNALIRACSRVELWSEIAVLYGRMEDEGVDPDGFTLPFVIKACSIVLAIEDGRKIHEVANRIGLVGNVHVATALIEMYVGFGEMGSAREVFDAMCERDVVVWTSMIAGLVGCLDYGGALRVFREMRLGDERPNSVTVLHLIPACDNQIHAFVIKSALGFSMEVETAILDMYAKKGDLASARCLFDGMQQKSLISWTAMLSGYSQNKCVHEALVLFHQMLKLSDLKPDAIAAMSVLQACAQLGLLKNGEMVHGYVVKSWFGSELLVETALVDMYAKCGNLNAAQIVFDGIQEPNIATWSAMIAAYGFHGFGLQALDLFREMNQAGLMPDETTFLSVLCACSHSGLVWEGRECFNLMVQTHKLMPTAKHYACMVDLLGRAGLIDEACALIEGMTIEPDVNVWAALLSACRIKGNVRTAEIACKRLFELKADDVDYNVLLANVYATCGRWDDVSKVRSIIRRKGEGKIPGCSFVDVNCKIHTFFAGDRSHPQSRDIYAVLEMVHSFVSVYNSDFDSCNLGQA</sequence>
<proteinExistence type="predicted"/>
<gene>
    <name evidence="4" type="ORF">CKAN_01487700</name>
</gene>
<dbReference type="GO" id="GO:0009451">
    <property type="term" value="P:RNA modification"/>
    <property type="evidence" value="ECO:0007669"/>
    <property type="project" value="InterPro"/>
</dbReference>
<feature type="region of interest" description="Disordered" evidence="3">
    <location>
        <begin position="1"/>
        <end position="23"/>
    </location>
</feature>
<evidence type="ECO:0000256" key="3">
    <source>
        <dbReference type="SAM" id="MobiDB-lite"/>
    </source>
</evidence>
<dbReference type="GO" id="GO:0003723">
    <property type="term" value="F:RNA binding"/>
    <property type="evidence" value="ECO:0007669"/>
    <property type="project" value="InterPro"/>
</dbReference>
<evidence type="ECO:0000256" key="1">
    <source>
        <dbReference type="ARBA" id="ARBA00022737"/>
    </source>
</evidence>
<keyword evidence="5" id="KW-1185">Reference proteome</keyword>
<comment type="caution">
    <text evidence="4">The sequence shown here is derived from an EMBL/GenBank/DDBJ whole genome shotgun (WGS) entry which is preliminary data.</text>
</comment>
<dbReference type="InterPro" id="IPR011990">
    <property type="entry name" value="TPR-like_helical_dom_sf"/>
</dbReference>
<dbReference type="STRING" id="337451.A0A443P5I0"/>
<feature type="repeat" description="PPR" evidence="2">
    <location>
        <begin position="291"/>
        <end position="326"/>
    </location>
</feature>
<dbReference type="SUPFAM" id="SSF48452">
    <property type="entry name" value="TPR-like"/>
    <property type="match status" value="1"/>
</dbReference>
<dbReference type="Proteomes" id="UP000283530">
    <property type="component" value="Unassembled WGS sequence"/>
</dbReference>
<keyword evidence="1" id="KW-0677">Repeat</keyword>
<dbReference type="FunFam" id="1.25.40.10:FF:000436">
    <property type="entry name" value="Pentatricopeptide repeat-containing protein At5g39350 family"/>
    <property type="match status" value="1"/>
</dbReference>